<evidence type="ECO:0000256" key="7">
    <source>
        <dbReference type="HAMAP-Rule" id="MF_00277"/>
    </source>
</evidence>
<keyword evidence="5 7" id="KW-0460">Magnesium</keyword>
<feature type="region of interest" description="Uridylyltransferase" evidence="7">
    <location>
        <begin position="1"/>
        <end position="276"/>
    </location>
</feature>
<dbReference type="SUPFAM" id="SSF81301">
    <property type="entry name" value="Nucleotidyltransferase"/>
    <property type="match status" value="1"/>
</dbReference>
<gene>
    <name evidence="7" type="primary">glnD</name>
    <name evidence="10" type="ORF">GCM10009844_25030</name>
</gene>
<keyword evidence="6 7" id="KW-0511">Multifunctional enzyme</keyword>
<dbReference type="NCBIfam" id="NF002895">
    <property type="entry name" value="PRK03381.1"/>
    <property type="match status" value="1"/>
</dbReference>
<dbReference type="RefSeq" id="WP_344152377.1">
    <property type="nucleotide sequence ID" value="NZ_BAAAQR010000007.1"/>
</dbReference>
<evidence type="ECO:0000259" key="8">
    <source>
        <dbReference type="PROSITE" id="PS51671"/>
    </source>
</evidence>
<comment type="caution">
    <text evidence="7">Lacks conserved residue(s) required for the propagation of feature annotation.</text>
</comment>
<dbReference type="EMBL" id="BAAAQR010000007">
    <property type="protein sequence ID" value="GAA2147671.1"/>
    <property type="molecule type" value="Genomic_DNA"/>
</dbReference>
<comment type="similarity">
    <text evidence="7">Belongs to the GlnD family.</text>
</comment>
<accession>A0ABP5LI26</accession>
<comment type="catalytic activity">
    <reaction evidence="7">
        <text>[protein-PII]-uridylyl-L-tyrosine + H2O = [protein-PII]-L-tyrosine + UMP + H(+)</text>
        <dbReference type="Rhea" id="RHEA:48600"/>
        <dbReference type="Rhea" id="RHEA-COMP:12147"/>
        <dbReference type="Rhea" id="RHEA-COMP:12148"/>
        <dbReference type="ChEBI" id="CHEBI:15377"/>
        <dbReference type="ChEBI" id="CHEBI:15378"/>
        <dbReference type="ChEBI" id="CHEBI:46858"/>
        <dbReference type="ChEBI" id="CHEBI:57865"/>
        <dbReference type="ChEBI" id="CHEBI:90602"/>
    </reaction>
</comment>
<evidence type="ECO:0000256" key="1">
    <source>
        <dbReference type="ARBA" id="ARBA00022679"/>
    </source>
</evidence>
<dbReference type="Gene3D" id="3.30.460.10">
    <property type="entry name" value="Beta Polymerase, domain 2"/>
    <property type="match status" value="1"/>
</dbReference>
<dbReference type="CDD" id="cd05401">
    <property type="entry name" value="NT_GlnE_GlnD_like"/>
    <property type="match status" value="1"/>
</dbReference>
<feature type="domain" description="HD" evidence="9">
    <location>
        <begin position="391"/>
        <end position="498"/>
    </location>
</feature>
<evidence type="ECO:0000313" key="10">
    <source>
        <dbReference type="EMBL" id="GAA2147671.1"/>
    </source>
</evidence>
<evidence type="ECO:0000256" key="3">
    <source>
        <dbReference type="ARBA" id="ARBA00022737"/>
    </source>
</evidence>
<dbReference type="Proteomes" id="UP001501771">
    <property type="component" value="Unassembled WGS sequence"/>
</dbReference>
<name>A0ABP5LI26_9ACTN</name>
<comment type="cofactor">
    <cofactor evidence="7">
        <name>Mg(2+)</name>
        <dbReference type="ChEBI" id="CHEBI:18420"/>
    </cofactor>
</comment>
<dbReference type="SUPFAM" id="SSF109604">
    <property type="entry name" value="HD-domain/PDEase-like"/>
    <property type="match status" value="1"/>
</dbReference>
<keyword evidence="2 7" id="KW-0548">Nucleotidyltransferase</keyword>
<dbReference type="EC" id="3.1.4.-" evidence="7"/>
<evidence type="ECO:0000256" key="5">
    <source>
        <dbReference type="ARBA" id="ARBA00022842"/>
    </source>
</evidence>
<evidence type="ECO:0000256" key="6">
    <source>
        <dbReference type="ARBA" id="ARBA00023268"/>
    </source>
</evidence>
<dbReference type="InterPro" id="IPR003607">
    <property type="entry name" value="HD/PDEase_dom"/>
</dbReference>
<feature type="domain" description="ACT" evidence="8">
    <location>
        <begin position="666"/>
        <end position="739"/>
    </location>
</feature>
<evidence type="ECO:0000256" key="4">
    <source>
        <dbReference type="ARBA" id="ARBA00022801"/>
    </source>
</evidence>
<dbReference type="PANTHER" id="PTHR47320">
    <property type="entry name" value="BIFUNCTIONAL URIDYLYLTRANSFERASE/URIDYLYL-REMOVING ENZYME"/>
    <property type="match status" value="1"/>
</dbReference>
<comment type="function">
    <text evidence="7">Modifies, by uridylylation and deuridylylation, the PII regulatory proteins (GlnB and homologs), in response to the nitrogen status of the cell that GlnD senses through the glutamine level. Under low glutamine levels, catalyzes the conversion of the PII proteins and UTP to PII-UMP and PPi, while under higher glutamine levels, GlnD hydrolyzes PII-UMP to PII and UMP (deuridylylation). Thus, controls uridylylation state and activity of the PII proteins, and plays an important role in the regulation of nitrogen metabolism.</text>
</comment>
<dbReference type="CDD" id="cd00077">
    <property type="entry name" value="HDc"/>
    <property type="match status" value="1"/>
</dbReference>
<comment type="activity regulation">
    <text evidence="7">Uridylyltransferase (UTase) activity is inhibited by glutamine, while glutamine activates uridylyl-removing (UR) activity.</text>
</comment>
<dbReference type="GO" id="GO:0016779">
    <property type="term" value="F:nucleotidyltransferase activity"/>
    <property type="evidence" value="ECO:0007669"/>
    <property type="project" value="UniProtKB-KW"/>
</dbReference>
<dbReference type="PROSITE" id="PS51831">
    <property type="entry name" value="HD"/>
    <property type="match status" value="1"/>
</dbReference>
<dbReference type="PROSITE" id="PS51671">
    <property type="entry name" value="ACT"/>
    <property type="match status" value="1"/>
</dbReference>
<comment type="caution">
    <text evidence="10">The sequence shown here is derived from an EMBL/GenBank/DDBJ whole genome shotgun (WGS) entry which is preliminary data.</text>
</comment>
<dbReference type="HAMAP" id="MF_00277">
    <property type="entry name" value="PII_uridylyl_transf"/>
    <property type="match status" value="1"/>
</dbReference>
<dbReference type="PANTHER" id="PTHR47320:SF1">
    <property type="entry name" value="BIFUNCTIONAL URIDYLYLTRANSFERASE_URIDYLYL-REMOVING ENZYME"/>
    <property type="match status" value="1"/>
</dbReference>
<dbReference type="InterPro" id="IPR045865">
    <property type="entry name" value="ACT-like_dom_sf"/>
</dbReference>
<dbReference type="Pfam" id="PF01966">
    <property type="entry name" value="HD"/>
    <property type="match status" value="1"/>
</dbReference>
<evidence type="ECO:0000259" key="9">
    <source>
        <dbReference type="PROSITE" id="PS51831"/>
    </source>
</evidence>
<dbReference type="InterPro" id="IPR002912">
    <property type="entry name" value="ACT_dom"/>
</dbReference>
<dbReference type="InterPro" id="IPR010043">
    <property type="entry name" value="UTase/UR"/>
</dbReference>
<dbReference type="EC" id="2.7.7.59" evidence="7"/>
<organism evidence="10 11">
    <name type="scientific">Nocardioides koreensis</name>
    <dbReference type="NCBI Taxonomy" id="433651"/>
    <lineage>
        <taxon>Bacteria</taxon>
        <taxon>Bacillati</taxon>
        <taxon>Actinomycetota</taxon>
        <taxon>Actinomycetes</taxon>
        <taxon>Propionibacteriales</taxon>
        <taxon>Nocardioidaceae</taxon>
        <taxon>Nocardioides</taxon>
    </lineage>
</organism>
<reference evidence="11" key="1">
    <citation type="journal article" date="2019" name="Int. J. Syst. Evol. Microbiol.">
        <title>The Global Catalogue of Microorganisms (GCM) 10K type strain sequencing project: providing services to taxonomists for standard genome sequencing and annotation.</title>
        <authorList>
            <consortium name="The Broad Institute Genomics Platform"/>
            <consortium name="The Broad Institute Genome Sequencing Center for Infectious Disease"/>
            <person name="Wu L."/>
            <person name="Ma J."/>
        </authorList>
    </citation>
    <scope>NUCLEOTIDE SEQUENCE [LARGE SCALE GENOMIC DNA]</scope>
    <source>
        <strain evidence="11">JCM 16022</strain>
    </source>
</reference>
<dbReference type="Gene3D" id="1.10.3090.10">
    <property type="entry name" value="cca-adding enzyme, domain 2"/>
    <property type="match status" value="1"/>
</dbReference>
<proteinExistence type="inferred from homology"/>
<sequence length="739" mass="78161">MTAPERAERTAAADALCAAAYEQCGGPDTGVALVAVGGYGRSELAPHSDLDLVLVSDEGVGLGEVAERVWYPLWDSGSKIDHSVRTLPEMVAAAGGDLRVALGLLDLRHLAGDPNLTLRLRTTMLAHWRRQARDQLPALRELVRARHALVGELAHLSVPDLKEAEGGLRDATVLKALVATWLVDVPHADLERTRLALLDVRDVVQALAGRAADRVGPEMWPELAAGLDLPDARAAQVHVRELGRRITHLSRLTWRRVDGVLSRPATRGARRPALTPLAPGVALSSGEVVLDGRARPAEDPVLLLRACAAAAENDALLAPPTAARLVRESPPLPDPWPAEARRLLVRLLASGRGLLPVWETLEETGALALVLPEWERIRLLPHASAIHRYTVDRHVVETCIEASALIRSVARPDVLMVAALLHDIGKGDLTEHSVAGEPIARAIATRMGFDTEAVDLIGTLARRHLLLAETATTRDPDDPATVDLVAAGVGSAEALSLLTALTEADARATSAKAWTRWRAGLVRDLARRAAAALDAGASPPRVVADDVAIPPEVLRGAASVTVDAVPDGSRVTVVAPDRIGLLADAAAVLALQRIPVRAARAWAQDGYGLSVWEVAGEHLDAAVLRQRYDAVVEGRLDPAGRLRPADVDTLAPTVAVRPEASAHATVLEVRAADRPGVVYLVCAVLARLGIAVRSAHVDTLGPQAVDVFYLQEDSAGVLGDARAAEAAHAVRAALSGDAG</sequence>
<comment type="catalytic activity">
    <reaction evidence="7">
        <text>[protein-PII]-L-tyrosine + UTP = [protein-PII]-uridylyl-L-tyrosine + diphosphate</text>
        <dbReference type="Rhea" id="RHEA:13673"/>
        <dbReference type="Rhea" id="RHEA-COMP:12147"/>
        <dbReference type="Rhea" id="RHEA-COMP:12148"/>
        <dbReference type="ChEBI" id="CHEBI:33019"/>
        <dbReference type="ChEBI" id="CHEBI:46398"/>
        <dbReference type="ChEBI" id="CHEBI:46858"/>
        <dbReference type="ChEBI" id="CHEBI:90602"/>
        <dbReference type="EC" id="2.7.7.59"/>
    </reaction>
</comment>
<dbReference type="SUPFAM" id="SSF55021">
    <property type="entry name" value="ACT-like"/>
    <property type="match status" value="1"/>
</dbReference>
<keyword evidence="4 7" id="KW-0378">Hydrolase</keyword>
<evidence type="ECO:0000313" key="11">
    <source>
        <dbReference type="Proteomes" id="UP001501771"/>
    </source>
</evidence>
<keyword evidence="1 7" id="KW-0808">Transferase</keyword>
<dbReference type="InterPro" id="IPR006674">
    <property type="entry name" value="HD_domain"/>
</dbReference>
<dbReference type="SMART" id="SM00471">
    <property type="entry name" value="HDc"/>
    <property type="match status" value="1"/>
</dbReference>
<keyword evidence="3" id="KW-0677">Repeat</keyword>
<evidence type="ECO:0000256" key="2">
    <source>
        <dbReference type="ARBA" id="ARBA00022695"/>
    </source>
</evidence>
<dbReference type="InterPro" id="IPR043519">
    <property type="entry name" value="NT_sf"/>
</dbReference>
<keyword evidence="11" id="KW-1185">Reference proteome</keyword>
<protein>
    <recommendedName>
        <fullName evidence="7">Bifunctional uridylyltransferase/uridylyl-removing enzyme</fullName>
        <shortName evidence="7">UTase/UR</shortName>
    </recommendedName>
    <alternativeName>
        <fullName evidence="7">Bifunctional [protein-PII] modification enzyme</fullName>
    </alternativeName>
    <alternativeName>
        <fullName evidence="7">Bifunctional nitrogen sensor protein</fullName>
    </alternativeName>
    <domain>
        <recommendedName>
            <fullName evidence="7">[Protein-PII] uridylyltransferase</fullName>
            <shortName evidence="7">PII uridylyltransferase</shortName>
            <shortName evidence="7">UTase</shortName>
            <ecNumber evidence="7">2.7.7.59</ecNumber>
        </recommendedName>
    </domain>
    <domain>
        <recommendedName>
            <fullName evidence="7">[Protein-PII]-UMP uridylyl-removing enzyme</fullName>
            <shortName evidence="7">UR</shortName>
            <ecNumber evidence="7">3.1.4.-</ecNumber>
        </recommendedName>
    </domain>
</protein>
<comment type="domain">
    <text evidence="7">Has four distinct domains: an N-terminal nucleotidyltransferase (NT) domain responsible for UTase activity, a central HD domain that encodes UR activity, and two C-terminal ACT domains that seem to have a role in glutamine sensing.</text>
</comment>